<reference evidence="8 9" key="1">
    <citation type="submission" date="2024-07" db="EMBL/GenBank/DDBJ databases">
        <title>Genomic Encyclopedia of Type Strains, Phase V (KMG-V): Genome sequencing to study the core and pangenomes of soil and plant-associated prokaryotes.</title>
        <authorList>
            <person name="Whitman W."/>
        </authorList>
    </citation>
    <scope>NUCLEOTIDE SEQUENCE [LARGE SCALE GENOMIC DNA]</scope>
    <source>
        <strain evidence="8 9">USDA 222</strain>
    </source>
</reference>
<dbReference type="EC" id="2.7.13.3" evidence="2"/>
<dbReference type="PROSITE" id="PS50109">
    <property type="entry name" value="HIS_KIN"/>
    <property type="match status" value="1"/>
</dbReference>
<dbReference type="SMART" id="SM00388">
    <property type="entry name" value="HisKA"/>
    <property type="match status" value="1"/>
</dbReference>
<evidence type="ECO:0000313" key="9">
    <source>
        <dbReference type="Proteomes" id="UP001565474"/>
    </source>
</evidence>
<dbReference type="Gene3D" id="3.40.50.2300">
    <property type="match status" value="1"/>
</dbReference>
<dbReference type="SUPFAM" id="SSF55874">
    <property type="entry name" value="ATPase domain of HSP90 chaperone/DNA topoisomerase II/histidine kinase"/>
    <property type="match status" value="1"/>
</dbReference>
<keyword evidence="8" id="KW-0808">Transferase</keyword>
<protein>
    <recommendedName>
        <fullName evidence="2">histidine kinase</fullName>
        <ecNumber evidence="2">2.7.13.3</ecNumber>
    </recommendedName>
</protein>
<dbReference type="InterPro" id="IPR004358">
    <property type="entry name" value="Sig_transdc_His_kin-like_C"/>
</dbReference>
<dbReference type="EMBL" id="JBGBZN010000002">
    <property type="protein sequence ID" value="MEY9470083.1"/>
    <property type="molecule type" value="Genomic_DNA"/>
</dbReference>
<evidence type="ECO:0000259" key="7">
    <source>
        <dbReference type="PROSITE" id="PS50110"/>
    </source>
</evidence>
<feature type="modified residue" description="4-aspartylphosphate" evidence="4">
    <location>
        <position position="529"/>
    </location>
</feature>
<evidence type="ECO:0000313" key="8">
    <source>
        <dbReference type="EMBL" id="MEY9470083.1"/>
    </source>
</evidence>
<dbReference type="CDD" id="cd18161">
    <property type="entry name" value="REC_hyHK_blue-like"/>
    <property type="match status" value="1"/>
</dbReference>
<dbReference type="SUPFAM" id="SSF52172">
    <property type="entry name" value="CheY-like"/>
    <property type="match status" value="1"/>
</dbReference>
<comment type="catalytic activity">
    <reaction evidence="1">
        <text>ATP + protein L-histidine = ADP + protein N-phospho-L-histidine.</text>
        <dbReference type="EC" id="2.7.13.3"/>
    </reaction>
</comment>
<dbReference type="InterPro" id="IPR036097">
    <property type="entry name" value="HisK_dim/P_sf"/>
</dbReference>
<dbReference type="GO" id="GO:0016301">
    <property type="term" value="F:kinase activity"/>
    <property type="evidence" value="ECO:0007669"/>
    <property type="project" value="UniProtKB-KW"/>
</dbReference>
<dbReference type="PANTHER" id="PTHR43065:SF49">
    <property type="entry name" value="HISTIDINE KINASE"/>
    <property type="match status" value="1"/>
</dbReference>
<feature type="domain" description="Histidine kinase" evidence="6">
    <location>
        <begin position="226"/>
        <end position="456"/>
    </location>
</feature>
<dbReference type="PRINTS" id="PR00344">
    <property type="entry name" value="BCTRLSENSOR"/>
</dbReference>
<dbReference type="RefSeq" id="WP_244431469.1">
    <property type="nucleotide sequence ID" value="NZ_JBGBYD010000002.1"/>
</dbReference>
<dbReference type="InterPro" id="IPR001789">
    <property type="entry name" value="Sig_transdc_resp-reg_receiver"/>
</dbReference>
<feature type="domain" description="Response regulatory" evidence="7">
    <location>
        <begin position="479"/>
        <end position="595"/>
    </location>
</feature>
<dbReference type="PROSITE" id="PS50110">
    <property type="entry name" value="RESPONSE_REGULATORY"/>
    <property type="match status" value="1"/>
</dbReference>
<dbReference type="Gene3D" id="1.10.287.130">
    <property type="match status" value="1"/>
</dbReference>
<evidence type="ECO:0000259" key="6">
    <source>
        <dbReference type="PROSITE" id="PS50109"/>
    </source>
</evidence>
<accession>A0ABV4GDU1</accession>
<dbReference type="Pfam" id="PF02518">
    <property type="entry name" value="HATPase_c"/>
    <property type="match status" value="1"/>
</dbReference>
<name>A0ABV4GDU1_9BRAD</name>
<feature type="coiled-coil region" evidence="5">
    <location>
        <begin position="144"/>
        <end position="217"/>
    </location>
</feature>
<evidence type="ECO:0000256" key="4">
    <source>
        <dbReference type="PROSITE-ProRule" id="PRU00169"/>
    </source>
</evidence>
<dbReference type="InterPro" id="IPR003594">
    <property type="entry name" value="HATPase_dom"/>
</dbReference>
<dbReference type="PANTHER" id="PTHR43065">
    <property type="entry name" value="SENSOR HISTIDINE KINASE"/>
    <property type="match status" value="1"/>
</dbReference>
<dbReference type="SUPFAM" id="SSF47384">
    <property type="entry name" value="Homodimeric domain of signal transducing histidine kinase"/>
    <property type="match status" value="1"/>
</dbReference>
<dbReference type="InterPro" id="IPR011006">
    <property type="entry name" value="CheY-like_superfamily"/>
</dbReference>
<evidence type="ECO:0000256" key="2">
    <source>
        <dbReference type="ARBA" id="ARBA00012438"/>
    </source>
</evidence>
<dbReference type="InterPro" id="IPR005467">
    <property type="entry name" value="His_kinase_dom"/>
</dbReference>
<evidence type="ECO:0000256" key="1">
    <source>
        <dbReference type="ARBA" id="ARBA00000085"/>
    </source>
</evidence>
<keyword evidence="8" id="KW-0418">Kinase</keyword>
<comment type="caution">
    <text evidence="8">The sequence shown here is derived from an EMBL/GenBank/DDBJ whole genome shotgun (WGS) entry which is preliminary data.</text>
</comment>
<keyword evidence="3 4" id="KW-0597">Phosphoprotein</keyword>
<dbReference type="SMART" id="SM00387">
    <property type="entry name" value="HATPase_c"/>
    <property type="match status" value="1"/>
</dbReference>
<keyword evidence="9" id="KW-1185">Reference proteome</keyword>
<evidence type="ECO:0000256" key="5">
    <source>
        <dbReference type="SAM" id="Coils"/>
    </source>
</evidence>
<dbReference type="SMART" id="SM00448">
    <property type="entry name" value="REC"/>
    <property type="match status" value="1"/>
</dbReference>
<dbReference type="InterPro" id="IPR003661">
    <property type="entry name" value="HisK_dim/P_dom"/>
</dbReference>
<keyword evidence="5" id="KW-0175">Coiled coil</keyword>
<dbReference type="Gene3D" id="3.30.565.10">
    <property type="entry name" value="Histidine kinase-like ATPase, C-terminal domain"/>
    <property type="match status" value="1"/>
</dbReference>
<dbReference type="InterPro" id="IPR036890">
    <property type="entry name" value="HATPase_C_sf"/>
</dbReference>
<sequence>MNAFGIEPASLAALANPERRGAAANVIAASVGCAAILLLVRDPDTNAFQPAPGFPRTLPADESWYTLVRRCLSESEFRAVVSTPGTEAETQAQVVVLDGRCAVVILGPAPGLDVRSFAESVRTIAALVCAEARAEAATGLASVAQNANRRVAALAKALDQSRSELVQKAEALERALARAERLNQELQNLNSTLEQRVDEEVKQRTRAEDALRQAQKMEAIGQLTGGIAHDFNNLLTIVIGGLDGVERHLAAIPESDATARIRRSRAMSLDGARRAATLTSRLLAFSRRQPLDPKAIEVNRLIVDLADLLQRTLGETIALETVSGAGLWRAMADASQLENSILNLAVNARDAMPNGGKLTIETSNAFFDEEYVSKIPELLEPGQYVQIAVSDTGMGMTDEVLQKAFEPFFTTKETGKGTGLGLSQVHGFVRQSGGHVRLYSEVGQGTTVKLYLPRATENVIGPDNPAGRAQSGVVGGNETILVVEDDDSLREFSTAALIELGYRVISAKSAPRALELLDRNSNIDLLFTDVVLPDGKNGRQLADEARRRRPGLRVLYTSGYTRNAIVHHGRLDRGINFIGKPFTFEQLARQVRAILDSGAGPEMIDGPPPARSTR</sequence>
<dbReference type="Proteomes" id="UP001565474">
    <property type="component" value="Unassembled WGS sequence"/>
</dbReference>
<evidence type="ECO:0000256" key="3">
    <source>
        <dbReference type="ARBA" id="ARBA00022553"/>
    </source>
</evidence>
<dbReference type="Pfam" id="PF00072">
    <property type="entry name" value="Response_reg"/>
    <property type="match status" value="1"/>
</dbReference>
<organism evidence="8 9">
    <name type="scientific">Bradyrhizobium yuanmingense</name>
    <dbReference type="NCBI Taxonomy" id="108015"/>
    <lineage>
        <taxon>Bacteria</taxon>
        <taxon>Pseudomonadati</taxon>
        <taxon>Pseudomonadota</taxon>
        <taxon>Alphaproteobacteria</taxon>
        <taxon>Hyphomicrobiales</taxon>
        <taxon>Nitrobacteraceae</taxon>
        <taxon>Bradyrhizobium</taxon>
    </lineage>
</organism>
<proteinExistence type="predicted"/>
<gene>
    <name evidence="8" type="ORF">ABH992_002482</name>
</gene>